<dbReference type="AlphaFoldDB" id="A0AAU7B2K2"/>
<dbReference type="KEGG" id="parq:DSM112329_05128"/>
<dbReference type="EMBL" id="CP114014">
    <property type="protein sequence ID" value="XAY08230.1"/>
    <property type="molecule type" value="Genomic_DNA"/>
</dbReference>
<dbReference type="InterPro" id="IPR007831">
    <property type="entry name" value="T2SS_GspE_N"/>
</dbReference>
<gene>
    <name evidence="2" type="ORF">DSM112329_05128</name>
</gene>
<reference evidence="2" key="1">
    <citation type="submission" date="2022-12" db="EMBL/GenBank/DDBJ databases">
        <title>Paraconexibacter alkalitolerans sp. nov. and Baekduia alba sp. nov., isolated from soil and emended description of the genera Paraconexibacter (Chun et al., 2020) and Baekduia (An et al., 2020).</title>
        <authorList>
            <person name="Vieira S."/>
            <person name="Huber K.J."/>
            <person name="Geppert A."/>
            <person name="Wolf J."/>
            <person name="Neumann-Schaal M."/>
            <person name="Muesken M."/>
            <person name="Overmann J."/>
        </authorList>
    </citation>
    <scope>NUCLEOTIDE SEQUENCE</scope>
    <source>
        <strain evidence="2">AEG42_29</strain>
    </source>
</reference>
<dbReference type="SUPFAM" id="SSF160246">
    <property type="entry name" value="EspE N-terminal domain-like"/>
    <property type="match status" value="1"/>
</dbReference>
<sequence>MTDPLPSAGGHKSTTLQDFEADPRMWHYLPLHEALEQRVVPMTIIGNRLQVASATPDPDLAVLHRHFPALQIDVVIAPANEIDRVLAHAQGPDA</sequence>
<accession>A0AAU7B2K2</accession>
<dbReference type="Gene3D" id="3.30.300.160">
    <property type="entry name" value="Type II secretion system, protein E, N-terminal domain"/>
    <property type="match status" value="1"/>
</dbReference>
<proteinExistence type="predicted"/>
<dbReference type="InterPro" id="IPR037257">
    <property type="entry name" value="T2SS_E_N_sf"/>
</dbReference>
<evidence type="ECO:0000259" key="1">
    <source>
        <dbReference type="Pfam" id="PF05157"/>
    </source>
</evidence>
<protein>
    <recommendedName>
        <fullName evidence="1">Type II secretion system protein GspE N-terminal domain-containing protein</fullName>
    </recommendedName>
</protein>
<organism evidence="2">
    <name type="scientific">Paraconexibacter sp. AEG42_29</name>
    <dbReference type="NCBI Taxonomy" id="2997339"/>
    <lineage>
        <taxon>Bacteria</taxon>
        <taxon>Bacillati</taxon>
        <taxon>Actinomycetota</taxon>
        <taxon>Thermoleophilia</taxon>
        <taxon>Solirubrobacterales</taxon>
        <taxon>Paraconexibacteraceae</taxon>
        <taxon>Paraconexibacter</taxon>
    </lineage>
</organism>
<dbReference type="Pfam" id="PF05157">
    <property type="entry name" value="MshEN"/>
    <property type="match status" value="1"/>
</dbReference>
<name>A0AAU7B2K2_9ACTN</name>
<evidence type="ECO:0000313" key="2">
    <source>
        <dbReference type="EMBL" id="XAY08230.1"/>
    </source>
</evidence>
<feature type="domain" description="Type II secretion system protein GspE N-terminal" evidence="1">
    <location>
        <begin position="16"/>
        <end position="92"/>
    </location>
</feature>
<dbReference type="RefSeq" id="WP_354699412.1">
    <property type="nucleotide sequence ID" value="NZ_CP114014.1"/>
</dbReference>